<evidence type="ECO:0000256" key="1">
    <source>
        <dbReference type="SAM" id="MobiDB-lite"/>
    </source>
</evidence>
<dbReference type="Proteomes" id="UP001141552">
    <property type="component" value="Unassembled WGS sequence"/>
</dbReference>
<name>A0A9Q0FKM8_9ROSI</name>
<feature type="compositionally biased region" description="Polar residues" evidence="1">
    <location>
        <begin position="69"/>
        <end position="94"/>
    </location>
</feature>
<evidence type="ECO:0000313" key="3">
    <source>
        <dbReference type="Proteomes" id="UP001141552"/>
    </source>
</evidence>
<gene>
    <name evidence="2" type="ORF">Tsubulata_028048</name>
</gene>
<feature type="region of interest" description="Disordered" evidence="1">
    <location>
        <begin position="1"/>
        <end position="105"/>
    </location>
</feature>
<reference evidence="2" key="1">
    <citation type="submission" date="2022-02" db="EMBL/GenBank/DDBJ databases">
        <authorList>
            <person name="Henning P.M."/>
            <person name="McCubbin A.G."/>
            <person name="Shore J.S."/>
        </authorList>
    </citation>
    <scope>NUCLEOTIDE SEQUENCE</scope>
    <source>
        <strain evidence="2">F60SS</strain>
        <tissue evidence="2">Leaves</tissue>
    </source>
</reference>
<feature type="compositionally biased region" description="Low complexity" evidence="1">
    <location>
        <begin position="95"/>
        <end position="105"/>
    </location>
</feature>
<reference evidence="2" key="2">
    <citation type="journal article" date="2023" name="Plants (Basel)">
        <title>Annotation of the Turnera subulata (Passifloraceae) Draft Genome Reveals the S-Locus Evolved after the Divergence of Turneroideae from Passifloroideae in a Stepwise Manner.</title>
        <authorList>
            <person name="Henning P.M."/>
            <person name="Roalson E.H."/>
            <person name="Mir W."/>
            <person name="McCubbin A.G."/>
            <person name="Shore J.S."/>
        </authorList>
    </citation>
    <scope>NUCLEOTIDE SEQUENCE</scope>
    <source>
        <strain evidence="2">F60SS</strain>
    </source>
</reference>
<evidence type="ECO:0000313" key="2">
    <source>
        <dbReference type="EMBL" id="KAJ4832101.1"/>
    </source>
</evidence>
<keyword evidence="3" id="KW-1185">Reference proteome</keyword>
<dbReference type="AlphaFoldDB" id="A0A9Q0FKM8"/>
<accession>A0A9Q0FKM8</accession>
<sequence>MLALDKVRQKVTNGRKSKRAKVAANTSVLDPPPPTAAPEVNLNSSLPSNHNQIQQAGLGSNCSPLIPTQVPNTQAKESPPMTQAGESPPATQAETPPTNTSTSQSPVVNVAAIDSNADKKTSIVPRGSVEFFPENQCCSNAISSIIKSYFHDSYIKWKDVPIGVRDKWFERFQDTYSWLPEDTVEVRKVLEHRGSKAMSYLLYHAQFMAKLSETQSSQNPSGEEAKMVGNGSCGGSLPKSSFWEKKFEDQVKKTEVMEKQLMIATTRLDEMEKFMRAMQFPLGFEPQNGGTEATESDSTEKSSSEDESSEDEEI</sequence>
<organism evidence="2 3">
    <name type="scientific">Turnera subulata</name>
    <dbReference type="NCBI Taxonomy" id="218843"/>
    <lineage>
        <taxon>Eukaryota</taxon>
        <taxon>Viridiplantae</taxon>
        <taxon>Streptophyta</taxon>
        <taxon>Embryophyta</taxon>
        <taxon>Tracheophyta</taxon>
        <taxon>Spermatophyta</taxon>
        <taxon>Magnoliopsida</taxon>
        <taxon>eudicotyledons</taxon>
        <taxon>Gunneridae</taxon>
        <taxon>Pentapetalae</taxon>
        <taxon>rosids</taxon>
        <taxon>fabids</taxon>
        <taxon>Malpighiales</taxon>
        <taxon>Passifloraceae</taxon>
        <taxon>Turnera</taxon>
    </lineage>
</organism>
<dbReference type="OrthoDB" id="1425988at2759"/>
<dbReference type="EMBL" id="JAKUCV010005196">
    <property type="protein sequence ID" value="KAJ4832101.1"/>
    <property type="molecule type" value="Genomic_DNA"/>
</dbReference>
<feature type="region of interest" description="Disordered" evidence="1">
    <location>
        <begin position="279"/>
        <end position="314"/>
    </location>
</feature>
<comment type="caution">
    <text evidence="2">The sequence shown here is derived from an EMBL/GenBank/DDBJ whole genome shotgun (WGS) entry which is preliminary data.</text>
</comment>
<protein>
    <submittedName>
        <fullName evidence="2">Uncharacterized protein</fullName>
    </submittedName>
</protein>
<proteinExistence type="predicted"/>
<feature type="compositionally biased region" description="Acidic residues" evidence="1">
    <location>
        <begin position="305"/>
        <end position="314"/>
    </location>
</feature>
<feature type="compositionally biased region" description="Polar residues" evidence="1">
    <location>
        <begin position="41"/>
        <end position="63"/>
    </location>
</feature>